<dbReference type="Gene3D" id="3.90.1200.10">
    <property type="match status" value="1"/>
</dbReference>
<dbReference type="PANTHER" id="PTHR23020:SF41">
    <property type="entry name" value="AMINOGLYCOSIDE PHOSPHOTRANSFERASE DOMAIN-CONTAINING PROTEIN"/>
    <property type="match status" value="1"/>
</dbReference>
<evidence type="ECO:0000313" key="2">
    <source>
        <dbReference type="EMBL" id="ORV07646.1"/>
    </source>
</evidence>
<keyword evidence="3" id="KW-1185">Reference proteome</keyword>
<dbReference type="GO" id="GO:0016740">
    <property type="term" value="F:transferase activity"/>
    <property type="evidence" value="ECO:0007669"/>
    <property type="project" value="UniProtKB-KW"/>
</dbReference>
<dbReference type="SUPFAM" id="SSF56112">
    <property type="entry name" value="Protein kinase-like (PK-like)"/>
    <property type="match status" value="1"/>
</dbReference>
<sequence>MTTTDPLPAGPADITAAWLSAALGMTVTDVEVAPLGTGQTGATYRIRPSYAGPAGPPTLVVKLPSQQDEVRDRVALGYRAEHAFYAGAADTLAVPTPHAYLCEIDRDGADFVLLMDDQAPAEQGDQIRGCTVEEAALAVTALAGLHGPRWCDPAWLDFPGVTMPRADADFAAGVGMAAQLAAATTVERLGGRMSAADRATLLATADATGTWLQLEPDRFALLHGDYRLDNLLFDPARSRITVVDWQTIAVGLPARDLAYFLGTGLTVADRTAAERDLVQRYHAALLTYGVSDYGAETCWRDYRLGTPQITLISSFGVAFAASTERGDDMMLAMLARGCAAIRELGTLELIAELA</sequence>
<reference evidence="2 3" key="1">
    <citation type="submission" date="2016-01" db="EMBL/GenBank/DDBJ databases">
        <title>The new phylogeny of the genus Mycobacterium.</title>
        <authorList>
            <person name="Tarcisio F."/>
            <person name="Conor M."/>
            <person name="Antonella G."/>
            <person name="Elisabetta G."/>
            <person name="Giulia F.S."/>
            <person name="Sara T."/>
            <person name="Anna F."/>
            <person name="Clotilde B."/>
            <person name="Roberto B."/>
            <person name="Veronica D.S."/>
            <person name="Fabio R."/>
            <person name="Monica P."/>
            <person name="Olivier J."/>
            <person name="Enrico T."/>
            <person name="Nicola S."/>
        </authorList>
    </citation>
    <scope>NUCLEOTIDE SEQUENCE [LARGE SCALE GENOMIC DNA]</scope>
    <source>
        <strain evidence="2 3">DSM 44179</strain>
    </source>
</reference>
<protein>
    <submittedName>
        <fullName evidence="2">Aminoglycoside phosphotransferase</fullName>
    </submittedName>
</protein>
<feature type="domain" description="Aminoglycoside phosphotransferase" evidence="1">
    <location>
        <begin position="32"/>
        <end position="282"/>
    </location>
</feature>
<dbReference type="OrthoDB" id="115252at2"/>
<proteinExistence type="predicted"/>
<comment type="caution">
    <text evidence="2">The sequence shown here is derived from an EMBL/GenBank/DDBJ whole genome shotgun (WGS) entry which is preliminary data.</text>
</comment>
<evidence type="ECO:0000259" key="1">
    <source>
        <dbReference type="Pfam" id="PF01636"/>
    </source>
</evidence>
<dbReference type="RefSeq" id="WP_085092880.1">
    <property type="nucleotide sequence ID" value="NZ_AP022603.1"/>
</dbReference>
<evidence type="ECO:0000313" key="3">
    <source>
        <dbReference type="Proteomes" id="UP000193484"/>
    </source>
</evidence>
<dbReference type="STRING" id="1793.AWC04_02790"/>
<dbReference type="Pfam" id="PF01636">
    <property type="entry name" value="APH"/>
    <property type="match status" value="1"/>
</dbReference>
<dbReference type="InterPro" id="IPR002575">
    <property type="entry name" value="Aminoglycoside_PTrfase"/>
</dbReference>
<dbReference type="InterPro" id="IPR052961">
    <property type="entry name" value="Oxido-Kinase-like_Enzymes"/>
</dbReference>
<gene>
    <name evidence="2" type="ORF">AWC04_02790</name>
</gene>
<dbReference type="Proteomes" id="UP000193484">
    <property type="component" value="Unassembled WGS sequence"/>
</dbReference>
<dbReference type="PANTHER" id="PTHR23020">
    <property type="entry name" value="UNCHARACTERIZED NUCLEAR HORMONE RECEPTOR-RELATED"/>
    <property type="match status" value="1"/>
</dbReference>
<keyword evidence="2" id="KW-0808">Transferase</keyword>
<organism evidence="2 3">
    <name type="scientific">Mycolicibacterium fallax</name>
    <name type="common">Mycobacterium fallax</name>
    <dbReference type="NCBI Taxonomy" id="1793"/>
    <lineage>
        <taxon>Bacteria</taxon>
        <taxon>Bacillati</taxon>
        <taxon>Actinomycetota</taxon>
        <taxon>Actinomycetes</taxon>
        <taxon>Mycobacteriales</taxon>
        <taxon>Mycobacteriaceae</taxon>
        <taxon>Mycolicibacterium</taxon>
    </lineage>
</organism>
<dbReference type="InterPro" id="IPR011009">
    <property type="entry name" value="Kinase-like_dom_sf"/>
</dbReference>
<dbReference type="EMBL" id="LQOJ01000018">
    <property type="protein sequence ID" value="ORV07646.1"/>
    <property type="molecule type" value="Genomic_DNA"/>
</dbReference>
<dbReference type="AlphaFoldDB" id="A0A1X1RJE9"/>
<name>A0A1X1RJE9_MYCFA</name>
<accession>A0A1X1RJE9</accession>